<name>A0ABY4YLB3_9MICO</name>
<keyword evidence="3" id="KW-1185">Reference proteome</keyword>
<gene>
    <name evidence="2" type="ORF">NF557_06055</name>
</gene>
<evidence type="ECO:0000313" key="3">
    <source>
        <dbReference type="Proteomes" id="UP001056535"/>
    </source>
</evidence>
<dbReference type="EMBL" id="CP099490">
    <property type="protein sequence ID" value="USQ77474.1"/>
    <property type="molecule type" value="Genomic_DNA"/>
</dbReference>
<organism evidence="2 3">
    <name type="scientific">Ornithinimicrobium cryptoxanthini</name>
    <dbReference type="NCBI Taxonomy" id="2934161"/>
    <lineage>
        <taxon>Bacteria</taxon>
        <taxon>Bacillati</taxon>
        <taxon>Actinomycetota</taxon>
        <taxon>Actinomycetes</taxon>
        <taxon>Micrococcales</taxon>
        <taxon>Ornithinimicrobiaceae</taxon>
        <taxon>Ornithinimicrobium</taxon>
    </lineage>
</organism>
<dbReference type="RefSeq" id="WP_252622639.1">
    <property type="nucleotide sequence ID" value="NZ_CP099490.1"/>
</dbReference>
<sequence length="239" mass="26120">MTVDQSLGRPYIGAYWGQRRESAWAGAERLLRCVTLLGEAHSLLGSWFRGGSTRDAAWAGPLAGDDLEAVTQRFERGALRRDDNGEPMPYGGFVVGWWNGEAAAPAGLRASAGIESEFQVNSVVLELPPLENAEHIYQPEAAVQILTAIQSSWELEWATWVTHPWRDARPLSRPWPPSMGWLTYLNGVQPHALDAGHMEGVADGALVWAADAFSRVTVDGLLAVRAGLERAGDLRPVLR</sequence>
<reference evidence="2" key="1">
    <citation type="submission" date="2022-06" db="EMBL/GenBank/DDBJ databases">
        <title>Ornithinimicrobium JY.X270.</title>
        <authorList>
            <person name="Huang Y."/>
        </authorList>
    </citation>
    <scope>NUCLEOTIDE SEQUENCE</scope>
    <source>
        <strain evidence="2">JY.X270</strain>
    </source>
</reference>
<evidence type="ECO:0000313" key="2">
    <source>
        <dbReference type="EMBL" id="USQ77474.1"/>
    </source>
</evidence>
<dbReference type="InterPro" id="IPR028969">
    <property type="entry name" value="Imm52"/>
</dbReference>
<accession>A0ABY4YLB3</accession>
<proteinExistence type="predicted"/>
<feature type="domain" description="Immunity protein 52" evidence="1">
    <location>
        <begin position="11"/>
        <end position="187"/>
    </location>
</feature>
<dbReference type="Proteomes" id="UP001056535">
    <property type="component" value="Chromosome"/>
</dbReference>
<protein>
    <submittedName>
        <fullName evidence="2">Immunity 52 family protein</fullName>
    </submittedName>
</protein>
<evidence type="ECO:0000259" key="1">
    <source>
        <dbReference type="Pfam" id="PF15579"/>
    </source>
</evidence>
<dbReference type="Pfam" id="PF15579">
    <property type="entry name" value="Imm52"/>
    <property type="match status" value="1"/>
</dbReference>